<dbReference type="PROSITE" id="PS00844">
    <property type="entry name" value="DALA_DALA_LIGASE_2"/>
    <property type="match status" value="1"/>
</dbReference>
<evidence type="ECO:0000256" key="6">
    <source>
        <dbReference type="ARBA" id="ARBA00022840"/>
    </source>
</evidence>
<keyword evidence="4 16" id="KW-0479">Metal-binding</keyword>
<keyword evidence="11 13" id="KW-0961">Cell wall biogenesis/degradation</keyword>
<dbReference type="Gene3D" id="3.30.1490.20">
    <property type="entry name" value="ATP-grasp fold, A domain"/>
    <property type="match status" value="1"/>
</dbReference>
<evidence type="ECO:0000256" key="15">
    <source>
        <dbReference type="PIRSR" id="PIRSR039102-2"/>
    </source>
</evidence>
<keyword evidence="9 13" id="KW-0573">Peptidoglycan synthesis</keyword>
<reference evidence="19 20" key="2">
    <citation type="submission" date="2006-07" db="EMBL/GenBank/DDBJ databases">
        <title>Sequencing of the draft genome and assembly of Chlorobium ferroxidans DSM 13031.</title>
        <authorList>
            <consortium name="US DOE Joint Genome Institute (JGI-PGF)"/>
            <person name="Copeland A."/>
            <person name="Lucas S."/>
            <person name="Lapidus A."/>
            <person name="Barry K."/>
            <person name="Glavina del Rio T."/>
            <person name="Dalin E."/>
            <person name="Tice H."/>
            <person name="Bruce D."/>
            <person name="Pitluck S."/>
            <person name="Richardson P."/>
        </authorList>
    </citation>
    <scope>NUCLEOTIDE SEQUENCE [LARGE SCALE GENOMIC DNA]</scope>
    <source>
        <strain evidence="19 20">DSM 13031</strain>
    </source>
</reference>
<evidence type="ECO:0000256" key="3">
    <source>
        <dbReference type="ARBA" id="ARBA00022598"/>
    </source>
</evidence>
<accession>Q0YQS7</accession>
<keyword evidence="8 13" id="KW-0133">Cell shape</keyword>
<evidence type="ECO:0000256" key="12">
    <source>
        <dbReference type="ARBA" id="ARBA00047614"/>
    </source>
</evidence>
<evidence type="ECO:0000256" key="2">
    <source>
        <dbReference type="ARBA" id="ARBA00010871"/>
    </source>
</evidence>
<comment type="cofactor">
    <cofactor evidence="1">
        <name>Mn(2+)</name>
        <dbReference type="ChEBI" id="CHEBI:29035"/>
    </cofactor>
</comment>
<dbReference type="NCBIfam" id="TIGR01205">
    <property type="entry name" value="D_ala_D_alaTIGR"/>
    <property type="match status" value="1"/>
</dbReference>
<comment type="function">
    <text evidence="13">Cell wall formation.</text>
</comment>
<gene>
    <name evidence="13" type="primary">ddl</name>
    <name evidence="19" type="ORF">CferDRAFT_0622</name>
</gene>
<dbReference type="PROSITE" id="PS00843">
    <property type="entry name" value="DALA_DALA_LIGASE_1"/>
    <property type="match status" value="1"/>
</dbReference>
<dbReference type="SUPFAM" id="SSF52440">
    <property type="entry name" value="PreATP-grasp domain"/>
    <property type="match status" value="1"/>
</dbReference>
<dbReference type="GO" id="GO:0046872">
    <property type="term" value="F:metal ion binding"/>
    <property type="evidence" value="ECO:0007669"/>
    <property type="project" value="UniProtKB-KW"/>
</dbReference>
<evidence type="ECO:0000256" key="9">
    <source>
        <dbReference type="ARBA" id="ARBA00022984"/>
    </source>
</evidence>
<feature type="active site" evidence="14">
    <location>
        <position position="330"/>
    </location>
</feature>
<dbReference type="GO" id="GO:0008360">
    <property type="term" value="P:regulation of cell shape"/>
    <property type="evidence" value="ECO:0007669"/>
    <property type="project" value="UniProtKB-KW"/>
</dbReference>
<dbReference type="InterPro" id="IPR011127">
    <property type="entry name" value="Dala_Dala_lig_N"/>
</dbReference>
<dbReference type="RefSeq" id="WP_006366706.1">
    <property type="nucleotide sequence ID" value="NZ_AASE01000015.1"/>
</dbReference>
<keyword evidence="13" id="KW-0963">Cytoplasm</keyword>
<dbReference type="PIRSF" id="PIRSF039102">
    <property type="entry name" value="Ddl/VanB"/>
    <property type="match status" value="1"/>
</dbReference>
<keyword evidence="3 13" id="KW-0436">Ligase</keyword>
<comment type="catalytic activity">
    <reaction evidence="12 13">
        <text>2 D-alanine + ATP = D-alanyl-D-alanine + ADP + phosphate + H(+)</text>
        <dbReference type="Rhea" id="RHEA:11224"/>
        <dbReference type="ChEBI" id="CHEBI:15378"/>
        <dbReference type="ChEBI" id="CHEBI:30616"/>
        <dbReference type="ChEBI" id="CHEBI:43474"/>
        <dbReference type="ChEBI" id="CHEBI:57416"/>
        <dbReference type="ChEBI" id="CHEBI:57822"/>
        <dbReference type="ChEBI" id="CHEBI:456216"/>
        <dbReference type="EC" id="6.3.2.4"/>
    </reaction>
</comment>
<feature type="binding site" evidence="15">
    <location>
        <begin position="318"/>
        <end position="319"/>
    </location>
    <ligand>
        <name>ATP</name>
        <dbReference type="ChEBI" id="CHEBI:30616"/>
    </ligand>
</feature>
<feature type="active site" evidence="14">
    <location>
        <position position="16"/>
    </location>
</feature>
<dbReference type="InterPro" id="IPR011095">
    <property type="entry name" value="Dala_Dala_lig_C"/>
</dbReference>
<dbReference type="Pfam" id="PF07478">
    <property type="entry name" value="Dala_Dala_lig_C"/>
    <property type="match status" value="1"/>
</dbReference>
<dbReference type="Proteomes" id="UP000004162">
    <property type="component" value="Unassembled WGS sequence"/>
</dbReference>
<protein>
    <recommendedName>
        <fullName evidence="13">D-alanine--D-alanine ligase</fullName>
        <ecNumber evidence="13">6.3.2.4</ecNumber>
    </recommendedName>
    <alternativeName>
        <fullName evidence="13">D-Ala-D-Ala ligase</fullName>
    </alternativeName>
    <alternativeName>
        <fullName evidence="13">D-alanylalanine synthetase</fullName>
    </alternativeName>
</protein>
<feature type="binding site" evidence="15">
    <location>
        <begin position="195"/>
        <end position="196"/>
    </location>
    <ligand>
        <name>ATP</name>
        <dbReference type="ChEBI" id="CHEBI:30616"/>
    </ligand>
</feature>
<keyword evidence="6 17" id="KW-0067">ATP-binding</keyword>
<evidence type="ECO:0000256" key="8">
    <source>
        <dbReference type="ARBA" id="ARBA00022960"/>
    </source>
</evidence>
<dbReference type="GO" id="GO:0009252">
    <property type="term" value="P:peptidoglycan biosynthetic process"/>
    <property type="evidence" value="ECO:0007669"/>
    <property type="project" value="UniProtKB-UniRule"/>
</dbReference>
<organism evidence="19 20">
    <name type="scientific">Chlorobium ferrooxidans DSM 13031</name>
    <dbReference type="NCBI Taxonomy" id="377431"/>
    <lineage>
        <taxon>Bacteria</taxon>
        <taxon>Pseudomonadati</taxon>
        <taxon>Chlorobiota</taxon>
        <taxon>Chlorobiia</taxon>
        <taxon>Chlorobiales</taxon>
        <taxon>Chlorobiaceae</taxon>
        <taxon>Chlorobium/Pelodictyon group</taxon>
        <taxon>Chlorobium</taxon>
    </lineage>
</organism>
<comment type="similarity">
    <text evidence="2 13">Belongs to the D-alanine--D-alanine ligase family.</text>
</comment>
<dbReference type="InterPro" id="IPR005905">
    <property type="entry name" value="D_ala_D_ala"/>
</dbReference>
<evidence type="ECO:0000256" key="5">
    <source>
        <dbReference type="ARBA" id="ARBA00022741"/>
    </source>
</evidence>
<evidence type="ECO:0000256" key="11">
    <source>
        <dbReference type="ARBA" id="ARBA00023316"/>
    </source>
</evidence>
<dbReference type="NCBIfam" id="NF002528">
    <property type="entry name" value="PRK01966.1-4"/>
    <property type="match status" value="1"/>
</dbReference>
<dbReference type="NCBIfam" id="NF002378">
    <property type="entry name" value="PRK01372.1"/>
    <property type="match status" value="1"/>
</dbReference>
<evidence type="ECO:0000259" key="18">
    <source>
        <dbReference type="PROSITE" id="PS50975"/>
    </source>
</evidence>
<dbReference type="Pfam" id="PF01820">
    <property type="entry name" value="Dala_Dala_lig_N"/>
    <property type="match status" value="1"/>
</dbReference>
<dbReference type="InterPro" id="IPR011761">
    <property type="entry name" value="ATP-grasp"/>
</dbReference>
<name>Q0YQS7_9CHLB</name>
<dbReference type="PROSITE" id="PS50975">
    <property type="entry name" value="ATP_GRASP"/>
    <property type="match status" value="1"/>
</dbReference>
<feature type="domain" description="ATP-grasp" evidence="18">
    <location>
        <begin position="146"/>
        <end position="352"/>
    </location>
</feature>
<dbReference type="AlphaFoldDB" id="Q0YQS7"/>
<keyword evidence="5 15" id="KW-0547">Nucleotide-binding</keyword>
<feature type="binding site" evidence="15">
    <location>
        <begin position="225"/>
        <end position="232"/>
    </location>
    <ligand>
        <name>ATP</name>
        <dbReference type="ChEBI" id="CHEBI:30616"/>
    </ligand>
</feature>
<dbReference type="UniPathway" id="UPA00219"/>
<evidence type="ECO:0000256" key="10">
    <source>
        <dbReference type="ARBA" id="ARBA00023211"/>
    </source>
</evidence>
<feature type="binding site" evidence="15">
    <location>
        <begin position="187"/>
        <end position="189"/>
    </location>
    <ligand>
        <name>ATP</name>
        <dbReference type="ChEBI" id="CHEBI:30616"/>
    </ligand>
</feature>
<evidence type="ECO:0000256" key="7">
    <source>
        <dbReference type="ARBA" id="ARBA00022842"/>
    </source>
</evidence>
<comment type="pathway">
    <text evidence="13">Cell wall biogenesis; peptidoglycan biosynthesis.</text>
</comment>
<evidence type="ECO:0000256" key="17">
    <source>
        <dbReference type="PROSITE-ProRule" id="PRU00409"/>
    </source>
</evidence>
<dbReference type="PANTHER" id="PTHR23132:SF25">
    <property type="entry name" value="D-ALANINE--D-ALANINE LIGASE A"/>
    <property type="match status" value="1"/>
</dbReference>
<dbReference type="GO" id="GO:0005829">
    <property type="term" value="C:cytosol"/>
    <property type="evidence" value="ECO:0007669"/>
    <property type="project" value="TreeGrafter"/>
</dbReference>
<evidence type="ECO:0000313" key="20">
    <source>
        <dbReference type="Proteomes" id="UP000004162"/>
    </source>
</evidence>
<comment type="cofactor">
    <cofactor evidence="16">
        <name>Mg(2+)</name>
        <dbReference type="ChEBI" id="CHEBI:18420"/>
    </cofactor>
    <cofactor evidence="16">
        <name>Mn(2+)</name>
        <dbReference type="ChEBI" id="CHEBI:29035"/>
    </cofactor>
    <text evidence="16">Binds 2 magnesium or manganese ions per subunit.</text>
</comment>
<keyword evidence="10 16" id="KW-0464">Manganese</keyword>
<feature type="binding site" evidence="15">
    <location>
        <position position="142"/>
    </location>
    <ligand>
        <name>ATP</name>
        <dbReference type="ChEBI" id="CHEBI:30616"/>
    </ligand>
</feature>
<dbReference type="GO" id="GO:0071555">
    <property type="term" value="P:cell wall organization"/>
    <property type="evidence" value="ECO:0007669"/>
    <property type="project" value="UniProtKB-KW"/>
</dbReference>
<dbReference type="EMBL" id="AASE01000015">
    <property type="protein sequence ID" value="EAT58648.1"/>
    <property type="molecule type" value="Genomic_DNA"/>
</dbReference>
<keyword evidence="7 16" id="KW-0460">Magnesium</keyword>
<evidence type="ECO:0000313" key="19">
    <source>
        <dbReference type="EMBL" id="EAT58648.1"/>
    </source>
</evidence>
<dbReference type="OrthoDB" id="9813261at2"/>
<dbReference type="GO" id="GO:0008716">
    <property type="term" value="F:D-alanine-D-alanine ligase activity"/>
    <property type="evidence" value="ECO:0007669"/>
    <property type="project" value="UniProtKB-UniRule"/>
</dbReference>
<feature type="binding site" evidence="16">
    <location>
        <position position="321"/>
    </location>
    <ligand>
        <name>Mg(2+)</name>
        <dbReference type="ChEBI" id="CHEBI:18420"/>
        <label>2</label>
    </ligand>
</feature>
<keyword evidence="20" id="KW-1185">Reference proteome</keyword>
<feature type="binding site" evidence="16">
    <location>
        <position position="319"/>
    </location>
    <ligand>
        <name>Mg(2+)</name>
        <dbReference type="ChEBI" id="CHEBI:18420"/>
        <label>2</label>
    </ligand>
</feature>
<evidence type="ECO:0000256" key="1">
    <source>
        <dbReference type="ARBA" id="ARBA00001936"/>
    </source>
</evidence>
<comment type="subcellular location">
    <subcellularLocation>
        <location evidence="13">Cytoplasm</location>
    </subcellularLocation>
</comment>
<feature type="active site" evidence="14">
    <location>
        <position position="195"/>
    </location>
</feature>
<feature type="binding site" evidence="16">
    <location>
        <position position="305"/>
    </location>
    <ligand>
        <name>Mg(2+)</name>
        <dbReference type="ChEBI" id="CHEBI:18420"/>
        <label>1</label>
    </ligand>
</feature>
<dbReference type="Gene3D" id="3.30.470.20">
    <property type="entry name" value="ATP-grasp fold, B domain"/>
    <property type="match status" value="1"/>
</dbReference>
<dbReference type="Gene3D" id="3.40.50.20">
    <property type="match status" value="1"/>
</dbReference>
<dbReference type="FunFam" id="3.30.470.20:FF:000008">
    <property type="entry name" value="D-alanine--D-alanine ligase"/>
    <property type="match status" value="1"/>
</dbReference>
<evidence type="ECO:0000256" key="14">
    <source>
        <dbReference type="PIRSR" id="PIRSR039102-1"/>
    </source>
</evidence>
<dbReference type="EC" id="6.3.2.4" evidence="13"/>
<proteinExistence type="inferred from homology"/>
<evidence type="ECO:0000256" key="16">
    <source>
        <dbReference type="PIRSR" id="PIRSR039102-3"/>
    </source>
</evidence>
<sequence length="369" mass="40075">MAPVTVAIIFGGRSAEHEISIISAKSIAANINTDRYRVIPIYITHDGEWLLDGIARDILNFDLATLLRSSSLDAAGKTLRRMTKESGQHPFDRNFTATGIDVAFLVLHGSYGEDGRIQGFLDTCAIPYTGCGVLASAVTMDKALTKLCVADAGIAVAPGITLLSSDYLADPDSFHTRIDREFEYPLFIKPANLGSSVGISKVHNPAELPLALKTACTLDTKILVEKAIKGREIEVAVLGNAQPEVSVCGEIEPGSDFYDYEDKYIHNSAKTFIPARIPSVLQEKVRELALRAFKALGCRGMSRIDFFVDEESKSIILNEVNTIPGFTDISMYPKLMEASGIPFPELATRLLELAMNGSTPCNPGSEKRS</sequence>
<comment type="caution">
    <text evidence="19">The sequence shown here is derived from an EMBL/GenBank/DDBJ whole genome shotgun (WGS) entry which is preliminary data.</text>
</comment>
<feature type="binding site" evidence="16">
    <location>
        <position position="319"/>
    </location>
    <ligand>
        <name>Mg(2+)</name>
        <dbReference type="ChEBI" id="CHEBI:18420"/>
        <label>1</label>
    </ligand>
</feature>
<dbReference type="InterPro" id="IPR016185">
    <property type="entry name" value="PreATP-grasp_dom_sf"/>
</dbReference>
<reference evidence="19 20" key="1">
    <citation type="submission" date="2006-07" db="EMBL/GenBank/DDBJ databases">
        <title>Annotation of the draft genome assembly of Chlorobium ferroxidans DSM 13031.</title>
        <authorList>
            <consortium name="US DOE Joint Genome Institute (JGI-ORNL)"/>
            <person name="Larimer F."/>
            <person name="Land M."/>
            <person name="Hauser L."/>
        </authorList>
    </citation>
    <scope>NUCLEOTIDE SEQUENCE [LARGE SCALE GENOMIC DNA]</scope>
    <source>
        <strain evidence="19 20">DSM 13031</strain>
    </source>
</reference>
<dbReference type="PANTHER" id="PTHR23132">
    <property type="entry name" value="D-ALANINE--D-ALANINE LIGASE"/>
    <property type="match status" value="1"/>
</dbReference>
<evidence type="ECO:0000256" key="4">
    <source>
        <dbReference type="ARBA" id="ARBA00022723"/>
    </source>
</evidence>
<dbReference type="SUPFAM" id="SSF56059">
    <property type="entry name" value="Glutathione synthetase ATP-binding domain-like"/>
    <property type="match status" value="1"/>
</dbReference>
<dbReference type="HAMAP" id="MF_00047">
    <property type="entry name" value="Dala_Dala_lig"/>
    <property type="match status" value="1"/>
</dbReference>
<dbReference type="GO" id="GO:0005524">
    <property type="term" value="F:ATP binding"/>
    <property type="evidence" value="ECO:0007669"/>
    <property type="project" value="UniProtKB-UniRule"/>
</dbReference>
<evidence type="ECO:0000256" key="13">
    <source>
        <dbReference type="HAMAP-Rule" id="MF_00047"/>
    </source>
</evidence>
<dbReference type="InterPro" id="IPR013815">
    <property type="entry name" value="ATP_grasp_subdomain_1"/>
</dbReference>
<dbReference type="InterPro" id="IPR000291">
    <property type="entry name" value="D-Ala_lig_Van_CS"/>
</dbReference>